<evidence type="ECO:0000259" key="4">
    <source>
        <dbReference type="Pfam" id="PF00690"/>
    </source>
</evidence>
<evidence type="ECO:0000256" key="3">
    <source>
        <dbReference type="SAM" id="Phobius"/>
    </source>
</evidence>
<reference evidence="5 6" key="1">
    <citation type="submission" date="2016-11" db="EMBL/GenBank/DDBJ databases">
        <title>The macronuclear genome of Stentor coeruleus: a giant cell with tiny introns.</title>
        <authorList>
            <person name="Slabodnick M."/>
            <person name="Ruby J.G."/>
            <person name="Reiff S.B."/>
            <person name="Swart E.C."/>
            <person name="Gosai S."/>
            <person name="Prabakaran S."/>
            <person name="Witkowska E."/>
            <person name="Larue G.E."/>
            <person name="Fisher S."/>
            <person name="Freeman R.M."/>
            <person name="Gunawardena J."/>
            <person name="Chu W."/>
            <person name="Stover N.A."/>
            <person name="Gregory B.D."/>
            <person name="Nowacki M."/>
            <person name="Derisi J."/>
            <person name="Roy S.W."/>
            <person name="Marshall W.F."/>
            <person name="Sood P."/>
        </authorList>
    </citation>
    <scope>NUCLEOTIDE SEQUENCE [LARGE SCALE GENOMIC DNA]</scope>
    <source>
        <strain evidence="5">WM001</strain>
    </source>
</reference>
<evidence type="ECO:0000256" key="1">
    <source>
        <dbReference type="ARBA" id="ARBA00004127"/>
    </source>
</evidence>
<feature type="transmembrane region" description="Helical" evidence="3">
    <location>
        <begin position="100"/>
        <end position="118"/>
    </location>
</feature>
<dbReference type="PANTHER" id="PTHR24093:SF369">
    <property type="entry name" value="CALCIUM-TRANSPORTING ATPASE"/>
    <property type="match status" value="1"/>
</dbReference>
<evidence type="ECO:0000256" key="2">
    <source>
        <dbReference type="ARBA" id="ARBA00022842"/>
    </source>
</evidence>
<proteinExistence type="predicted"/>
<feature type="domain" description="Cation-transporting P-type ATPase N-terminal" evidence="4">
    <location>
        <begin position="55"/>
        <end position="111"/>
    </location>
</feature>
<dbReference type="PANTHER" id="PTHR24093">
    <property type="entry name" value="CATION TRANSPORTING ATPASE"/>
    <property type="match status" value="1"/>
</dbReference>
<dbReference type="GO" id="GO:0005388">
    <property type="term" value="F:P-type calcium transporter activity"/>
    <property type="evidence" value="ECO:0007669"/>
    <property type="project" value="TreeGrafter"/>
</dbReference>
<keyword evidence="3" id="KW-1133">Transmembrane helix</keyword>
<evidence type="ECO:0000313" key="5">
    <source>
        <dbReference type="EMBL" id="OMJ76259.1"/>
    </source>
</evidence>
<dbReference type="Gene3D" id="1.20.1110.10">
    <property type="entry name" value="Calcium-transporting ATPase, transmembrane domain"/>
    <property type="match status" value="1"/>
</dbReference>
<keyword evidence="6" id="KW-1185">Reference proteome</keyword>
<dbReference type="Pfam" id="PF00690">
    <property type="entry name" value="Cation_ATPase_N"/>
    <property type="match status" value="1"/>
</dbReference>
<dbReference type="EMBL" id="MPUH01000641">
    <property type="protein sequence ID" value="OMJ76259.1"/>
    <property type="molecule type" value="Genomic_DNA"/>
</dbReference>
<dbReference type="GO" id="GO:0012505">
    <property type="term" value="C:endomembrane system"/>
    <property type="evidence" value="ECO:0007669"/>
    <property type="project" value="UniProtKB-SubCell"/>
</dbReference>
<gene>
    <name evidence="5" type="ORF">SteCoe_24392</name>
</gene>
<dbReference type="AlphaFoldDB" id="A0A1R2BHP0"/>
<dbReference type="InterPro" id="IPR023298">
    <property type="entry name" value="ATPase_P-typ_TM_dom_sf"/>
</dbReference>
<accession>A0A1R2BHP0</accession>
<feature type="transmembrane region" description="Helical" evidence="3">
    <location>
        <begin position="124"/>
        <end position="146"/>
    </location>
</feature>
<sequence>MEITEKELSRQASQRFKINTSDLIEIIDTYRSRTFTQDIDRIEKMGGIHVFEDLLCVDFSTGLTGADFPRRKTFYGKNKRRKGKEKTYWDYVKDAISDKILIILLIMGAISLALGLGLEPEHRSYAWIEGFAIVFAVFLVVTVMSLNDYQKAKKFKELQER</sequence>
<dbReference type="Proteomes" id="UP000187209">
    <property type="component" value="Unassembled WGS sequence"/>
</dbReference>
<keyword evidence="3" id="KW-0472">Membrane</keyword>
<keyword evidence="2" id="KW-0460">Magnesium</keyword>
<dbReference type="GO" id="GO:0005886">
    <property type="term" value="C:plasma membrane"/>
    <property type="evidence" value="ECO:0007669"/>
    <property type="project" value="TreeGrafter"/>
</dbReference>
<dbReference type="OrthoDB" id="77037at2759"/>
<name>A0A1R2BHP0_9CILI</name>
<evidence type="ECO:0000313" key="6">
    <source>
        <dbReference type="Proteomes" id="UP000187209"/>
    </source>
</evidence>
<organism evidence="5 6">
    <name type="scientific">Stentor coeruleus</name>
    <dbReference type="NCBI Taxonomy" id="5963"/>
    <lineage>
        <taxon>Eukaryota</taxon>
        <taxon>Sar</taxon>
        <taxon>Alveolata</taxon>
        <taxon>Ciliophora</taxon>
        <taxon>Postciliodesmatophora</taxon>
        <taxon>Heterotrichea</taxon>
        <taxon>Heterotrichida</taxon>
        <taxon>Stentoridae</taxon>
        <taxon>Stentor</taxon>
    </lineage>
</organism>
<dbReference type="Gene3D" id="2.70.150.10">
    <property type="entry name" value="Calcium-transporting ATPase, cytoplasmic transduction domain A"/>
    <property type="match status" value="1"/>
</dbReference>
<keyword evidence="3" id="KW-0812">Transmembrane</keyword>
<dbReference type="SUPFAM" id="SSF81665">
    <property type="entry name" value="Calcium ATPase, transmembrane domain M"/>
    <property type="match status" value="1"/>
</dbReference>
<dbReference type="InterPro" id="IPR004014">
    <property type="entry name" value="ATPase_P-typ_cation-transptr_N"/>
</dbReference>
<comment type="subcellular location">
    <subcellularLocation>
        <location evidence="1">Endomembrane system</location>
        <topology evidence="1">Multi-pass membrane protein</topology>
    </subcellularLocation>
</comment>
<comment type="caution">
    <text evidence="5">The sequence shown here is derived from an EMBL/GenBank/DDBJ whole genome shotgun (WGS) entry which is preliminary data.</text>
</comment>
<protein>
    <recommendedName>
        <fullName evidence="4">Cation-transporting P-type ATPase N-terminal domain-containing protein</fullName>
    </recommendedName>
</protein>